<dbReference type="KEGG" id="kko:Kkor_1808"/>
<reference evidence="1 2" key="1">
    <citation type="journal article" date="2009" name="Stand. Genomic Sci.">
        <title>Complete genome sequence of Kangiella koreensis type strain (SW-125).</title>
        <authorList>
            <person name="Han C."/>
            <person name="Sikorski J."/>
            <person name="Lapidus A."/>
            <person name="Nolan M."/>
            <person name="Glavina Del Rio T."/>
            <person name="Tice H."/>
            <person name="Cheng J.F."/>
            <person name="Lucas S."/>
            <person name="Chen F."/>
            <person name="Copeland A."/>
            <person name="Ivanova N."/>
            <person name="Mavromatis K."/>
            <person name="Ovchinnikova G."/>
            <person name="Pati A."/>
            <person name="Bruce D."/>
            <person name="Goodwin L."/>
            <person name="Pitluck S."/>
            <person name="Chen A."/>
            <person name="Palaniappan K."/>
            <person name="Land M."/>
            <person name="Hauser L."/>
            <person name="Chang Y.J."/>
            <person name="Jeffries C.D."/>
            <person name="Chain P."/>
            <person name="Saunders E."/>
            <person name="Brettin T."/>
            <person name="Goker M."/>
            <person name="Tindall B.J."/>
            <person name="Bristow J."/>
            <person name="Eisen J.A."/>
            <person name="Markowitz V."/>
            <person name="Hugenholtz P."/>
            <person name="Kyrpides N.C."/>
            <person name="Klenk H.P."/>
            <person name="Detter J.C."/>
        </authorList>
    </citation>
    <scope>NUCLEOTIDE SEQUENCE [LARGE SCALE GENOMIC DNA]</scope>
    <source>
        <strain evidence="2">DSM 16069 / KCTC 12182 / SW-125</strain>
    </source>
</reference>
<dbReference type="InParanoid" id="C7R5P6"/>
<dbReference type="Pfam" id="PF12224">
    <property type="entry name" value="Amidoligase_2"/>
    <property type="match status" value="1"/>
</dbReference>
<sequence length="332" mass="38281">MPDADRQLKSPPWLENADGDARRIGVELEVSGLELDEMASLVASHFNLTTSSDGRYVRTLEGDSAGEWTVELDYALIKKMGREQLSDETFADKVNRSSEELLAWAAKALVPVEIISPPLPLDRLKEVEELVIFLRGKGAKGTADSPVNAFGMQLNPELASHEAQHITACLKAFMCLYDWLYKRADIDLTRWITSYVDPFPAAYVKKVIKTDYWPDRADLIDDYLIDNPTRNRALDMLPLFKLLDKQRVLDKTNDELIKARPTFHYRLPDCDIDNPKWGIYIAWNDWVEVERLAADESRLQACCQAYSNYLRSPWKRLFSDWYKTVEEQWLNR</sequence>
<dbReference type="STRING" id="523791.Kkor_1808"/>
<evidence type="ECO:0000313" key="2">
    <source>
        <dbReference type="Proteomes" id="UP000001231"/>
    </source>
</evidence>
<accession>C7R5P6</accession>
<name>C7R5P6_KANKD</name>
<organism evidence="1 2">
    <name type="scientific">Kangiella koreensis (strain DSM 16069 / JCM 12317 / KCTC 12182 / SW-125)</name>
    <dbReference type="NCBI Taxonomy" id="523791"/>
    <lineage>
        <taxon>Bacteria</taxon>
        <taxon>Pseudomonadati</taxon>
        <taxon>Pseudomonadota</taxon>
        <taxon>Gammaproteobacteria</taxon>
        <taxon>Kangiellales</taxon>
        <taxon>Kangiellaceae</taxon>
        <taxon>Kangiella</taxon>
    </lineage>
</organism>
<dbReference type="RefSeq" id="WP_015780825.1">
    <property type="nucleotide sequence ID" value="NC_013166.1"/>
</dbReference>
<dbReference type="EMBL" id="CP001707">
    <property type="protein sequence ID" value="ACV27220.1"/>
    <property type="molecule type" value="Genomic_DNA"/>
</dbReference>
<dbReference type="AlphaFoldDB" id="C7R5P6"/>
<gene>
    <name evidence="1" type="ordered locus">Kkor_1808</name>
</gene>
<dbReference type="eggNOG" id="ENOG502Z8DX">
    <property type="taxonomic scope" value="Bacteria"/>
</dbReference>
<dbReference type="HOGENOM" id="CLU_888185_0_0_6"/>
<dbReference type="OrthoDB" id="5597599at2"/>
<keyword evidence="2" id="KW-1185">Reference proteome</keyword>
<protein>
    <recommendedName>
        <fullName evidence="3">Alpha-L-fucosidase</fullName>
    </recommendedName>
</protein>
<dbReference type="InterPro" id="IPR022025">
    <property type="entry name" value="Amidoligase_2"/>
</dbReference>
<evidence type="ECO:0008006" key="3">
    <source>
        <dbReference type="Google" id="ProtNLM"/>
    </source>
</evidence>
<proteinExistence type="predicted"/>
<evidence type="ECO:0000313" key="1">
    <source>
        <dbReference type="EMBL" id="ACV27220.1"/>
    </source>
</evidence>
<dbReference type="Proteomes" id="UP000001231">
    <property type="component" value="Chromosome"/>
</dbReference>